<dbReference type="InterPro" id="IPR003439">
    <property type="entry name" value="ABC_transporter-like_ATP-bd"/>
</dbReference>
<organism evidence="5 6">
    <name type="scientific">Sporomusa acidovorans (strain ATCC 49682 / DSM 3132 / Mol)</name>
    <dbReference type="NCBI Taxonomy" id="1123286"/>
    <lineage>
        <taxon>Bacteria</taxon>
        <taxon>Bacillati</taxon>
        <taxon>Bacillota</taxon>
        <taxon>Negativicutes</taxon>
        <taxon>Selenomonadales</taxon>
        <taxon>Sporomusaceae</taxon>
        <taxon>Sporomusa</taxon>
    </lineage>
</organism>
<dbReference type="GO" id="GO:0016787">
    <property type="term" value="F:hydrolase activity"/>
    <property type="evidence" value="ECO:0007669"/>
    <property type="project" value="UniProtKB-KW"/>
</dbReference>
<evidence type="ECO:0000313" key="6">
    <source>
        <dbReference type="Proteomes" id="UP000216052"/>
    </source>
</evidence>
<keyword evidence="6" id="KW-1185">Reference proteome</keyword>
<dbReference type="Pfam" id="PF00005">
    <property type="entry name" value="ABC_tran"/>
    <property type="match status" value="1"/>
</dbReference>
<feature type="domain" description="ABC transporter" evidence="4">
    <location>
        <begin position="3"/>
        <end position="202"/>
    </location>
</feature>
<protein>
    <submittedName>
        <fullName evidence="5">Doxorubicin resistance ATP-binding protein DrrA</fullName>
        <ecNumber evidence="5">3.6.3.-</ecNumber>
    </submittedName>
</protein>
<dbReference type="Gene3D" id="3.40.50.300">
    <property type="entry name" value="P-loop containing nucleotide triphosphate hydrolases"/>
    <property type="match status" value="1"/>
</dbReference>
<dbReference type="PANTHER" id="PTHR42939">
    <property type="entry name" value="ABC TRANSPORTER ATP-BINDING PROTEIN ALBC-RELATED"/>
    <property type="match status" value="1"/>
</dbReference>
<dbReference type="Proteomes" id="UP000216052">
    <property type="component" value="Chromosome"/>
</dbReference>
<accession>A0ABZ3J0U7</accession>
<keyword evidence="3 5" id="KW-0067">ATP-binding</keyword>
<name>A0ABZ3J0U7_SPOA4</name>
<dbReference type="EC" id="3.6.3.-" evidence="5"/>
<evidence type="ECO:0000256" key="1">
    <source>
        <dbReference type="ARBA" id="ARBA00022448"/>
    </source>
</evidence>
<dbReference type="SUPFAM" id="SSF52540">
    <property type="entry name" value="P-loop containing nucleoside triphosphate hydrolases"/>
    <property type="match status" value="1"/>
</dbReference>
<evidence type="ECO:0000256" key="3">
    <source>
        <dbReference type="ARBA" id="ARBA00022840"/>
    </source>
</evidence>
<keyword evidence="2" id="KW-0547">Nucleotide-binding</keyword>
<gene>
    <name evidence="5" type="primary">drrA</name>
    <name evidence="5" type="ORF">SPACI_017050</name>
</gene>
<dbReference type="GO" id="GO:0005524">
    <property type="term" value="F:ATP binding"/>
    <property type="evidence" value="ECO:0007669"/>
    <property type="project" value="UniProtKB-KW"/>
</dbReference>
<dbReference type="InterPro" id="IPR027417">
    <property type="entry name" value="P-loop_NTPase"/>
</dbReference>
<keyword evidence="1" id="KW-0813">Transport</keyword>
<evidence type="ECO:0000313" key="5">
    <source>
        <dbReference type="EMBL" id="XFO71671.1"/>
    </source>
</evidence>
<dbReference type="EMBL" id="CP155571">
    <property type="protein sequence ID" value="XFO71671.1"/>
    <property type="molecule type" value="Genomic_DNA"/>
</dbReference>
<proteinExistence type="predicted"/>
<evidence type="ECO:0000259" key="4">
    <source>
        <dbReference type="PROSITE" id="PS50893"/>
    </source>
</evidence>
<evidence type="ECO:0000256" key="2">
    <source>
        <dbReference type="ARBA" id="ARBA00022741"/>
    </source>
</evidence>
<dbReference type="PROSITE" id="PS50893">
    <property type="entry name" value="ABC_TRANSPORTER_2"/>
    <property type="match status" value="1"/>
</dbReference>
<keyword evidence="5" id="KW-0378">Hydrolase</keyword>
<dbReference type="PANTHER" id="PTHR42939:SF1">
    <property type="entry name" value="ABC TRANSPORTER ATP-BINDING PROTEIN ALBC-RELATED"/>
    <property type="match status" value="1"/>
</dbReference>
<sequence length="202" mass="21678">MRIVLDKVGKRYGDKLLFSDISAEIAGGQCVAVTGCNGSGKSTLLKIIAGLIRPSGGSVCFSGDNILDSGQRRDYTGLVSPDMAMYSALSGVENIVFWAKMRKIACSQAEVAELCRQFGLGEAGRERVNTYSTGMCQRLKLAVIKVINPPVWLLDEPSSNLDGNGKILVKELIASAMKQNAAVILATNEEEEVLYASSKIKL</sequence>
<dbReference type="InterPro" id="IPR003593">
    <property type="entry name" value="AAA+_ATPase"/>
</dbReference>
<dbReference type="RefSeq" id="WP_093794550.1">
    <property type="nucleotide sequence ID" value="NZ_CP155571.1"/>
</dbReference>
<reference evidence="5" key="1">
    <citation type="submission" date="2024-05" db="EMBL/GenBank/DDBJ databases">
        <title>Isolation and characterization of Sporomusa carbonis sp. nov., a carboxydotrophic hydrogenogen in the genus of Sporomusa isolated from a charcoal burning pile.</title>
        <authorList>
            <person name="Boeer T."/>
            <person name="Rosenbaum F."/>
            <person name="Eysell L."/>
            <person name="Mueller V."/>
            <person name="Daniel R."/>
            <person name="Poehlein A."/>
        </authorList>
    </citation>
    <scope>NUCLEOTIDE SEQUENCE [LARGE SCALE GENOMIC DNA]</scope>
    <source>
        <strain evidence="5">DSM 3132</strain>
    </source>
</reference>
<dbReference type="SMART" id="SM00382">
    <property type="entry name" value="AAA"/>
    <property type="match status" value="1"/>
</dbReference>
<dbReference type="InterPro" id="IPR051782">
    <property type="entry name" value="ABC_Transporter_VariousFunc"/>
</dbReference>